<evidence type="ECO:0000256" key="12">
    <source>
        <dbReference type="ARBA" id="ARBA00023026"/>
    </source>
</evidence>
<dbReference type="GO" id="GO:0008240">
    <property type="term" value="F:tripeptidyl-peptidase activity"/>
    <property type="evidence" value="ECO:0007669"/>
    <property type="project" value="UniProtKB-EC"/>
</dbReference>
<feature type="chain" id="PRO_5013957747" description="tripeptidyl-peptidase II" evidence="16">
    <location>
        <begin position="18"/>
        <end position="570"/>
    </location>
</feature>
<proteinExistence type="predicted"/>
<keyword evidence="19" id="KW-1185">Reference proteome</keyword>
<comment type="function">
    <text evidence="2">Secreted tripeptidyl-peptidase which degrades proteins at acidic pHs and is involved in virulence.</text>
</comment>
<evidence type="ECO:0000256" key="3">
    <source>
        <dbReference type="ARBA" id="ARBA00004239"/>
    </source>
</evidence>
<gene>
    <name evidence="18" type="ORF">WOLCODRAFT_107799</name>
</gene>
<dbReference type="EMBL" id="KB467854">
    <property type="protein sequence ID" value="PCH35756.1"/>
    <property type="molecule type" value="Genomic_DNA"/>
</dbReference>
<dbReference type="GO" id="GO:0005576">
    <property type="term" value="C:extracellular region"/>
    <property type="evidence" value="ECO:0007669"/>
    <property type="project" value="UniProtKB-SubCell"/>
</dbReference>
<keyword evidence="14" id="KW-0325">Glycoprotein</keyword>
<keyword evidence="12" id="KW-0843">Virulence</keyword>
<dbReference type="STRING" id="742152.A0A2H3J0P5"/>
<dbReference type="PROSITE" id="PS51695">
    <property type="entry name" value="SEDOLISIN"/>
    <property type="match status" value="1"/>
</dbReference>
<dbReference type="GO" id="GO:0006508">
    <property type="term" value="P:proteolysis"/>
    <property type="evidence" value="ECO:0007669"/>
    <property type="project" value="UniProtKB-KW"/>
</dbReference>
<comment type="cofactor">
    <cofactor evidence="15">
        <name>Ca(2+)</name>
        <dbReference type="ChEBI" id="CHEBI:29108"/>
    </cofactor>
    <text evidence="15">Binds 1 Ca(2+) ion per subunit.</text>
</comment>
<dbReference type="InterPro" id="IPR000209">
    <property type="entry name" value="Peptidase_S8/S53_dom"/>
</dbReference>
<dbReference type="PANTHER" id="PTHR14218">
    <property type="entry name" value="PROTEASE S8 TRIPEPTIDYL PEPTIDASE I CLN2"/>
    <property type="match status" value="1"/>
</dbReference>
<keyword evidence="6 15" id="KW-0645">Protease</keyword>
<feature type="binding site" evidence="15">
    <location>
        <position position="549"/>
    </location>
    <ligand>
        <name>Ca(2+)</name>
        <dbReference type="ChEBI" id="CHEBI:29108"/>
    </ligand>
</feature>
<keyword evidence="8 16" id="KW-0732">Signal</keyword>
<comment type="catalytic activity">
    <reaction evidence="1">
        <text>Release of an N-terminal tripeptide from a polypeptide.</text>
        <dbReference type="EC" id="3.4.14.10"/>
    </reaction>
</comment>
<evidence type="ECO:0000256" key="4">
    <source>
        <dbReference type="ARBA" id="ARBA00012462"/>
    </source>
</evidence>
<reference evidence="18 19" key="1">
    <citation type="journal article" date="2012" name="Science">
        <title>The Paleozoic origin of enzymatic lignin decomposition reconstructed from 31 fungal genomes.</title>
        <authorList>
            <person name="Floudas D."/>
            <person name="Binder M."/>
            <person name="Riley R."/>
            <person name="Barry K."/>
            <person name="Blanchette R.A."/>
            <person name="Henrissat B."/>
            <person name="Martinez A.T."/>
            <person name="Otillar R."/>
            <person name="Spatafora J.W."/>
            <person name="Yadav J.S."/>
            <person name="Aerts A."/>
            <person name="Benoit I."/>
            <person name="Boyd A."/>
            <person name="Carlson A."/>
            <person name="Copeland A."/>
            <person name="Coutinho P.M."/>
            <person name="de Vries R.P."/>
            <person name="Ferreira P."/>
            <person name="Findley K."/>
            <person name="Foster B."/>
            <person name="Gaskell J."/>
            <person name="Glotzer D."/>
            <person name="Gorecki P."/>
            <person name="Heitman J."/>
            <person name="Hesse C."/>
            <person name="Hori C."/>
            <person name="Igarashi K."/>
            <person name="Jurgens J.A."/>
            <person name="Kallen N."/>
            <person name="Kersten P."/>
            <person name="Kohler A."/>
            <person name="Kuees U."/>
            <person name="Kumar T.K.A."/>
            <person name="Kuo A."/>
            <person name="LaButti K."/>
            <person name="Larrondo L.F."/>
            <person name="Lindquist E."/>
            <person name="Ling A."/>
            <person name="Lombard V."/>
            <person name="Lucas S."/>
            <person name="Lundell T."/>
            <person name="Martin R."/>
            <person name="McLaughlin D.J."/>
            <person name="Morgenstern I."/>
            <person name="Morin E."/>
            <person name="Murat C."/>
            <person name="Nagy L.G."/>
            <person name="Nolan M."/>
            <person name="Ohm R.A."/>
            <person name="Patyshakuliyeva A."/>
            <person name="Rokas A."/>
            <person name="Ruiz-Duenas F.J."/>
            <person name="Sabat G."/>
            <person name="Salamov A."/>
            <person name="Samejima M."/>
            <person name="Schmutz J."/>
            <person name="Slot J.C."/>
            <person name="St John F."/>
            <person name="Stenlid J."/>
            <person name="Sun H."/>
            <person name="Sun S."/>
            <person name="Syed K."/>
            <person name="Tsang A."/>
            <person name="Wiebenga A."/>
            <person name="Young D."/>
            <person name="Pisabarro A."/>
            <person name="Eastwood D.C."/>
            <person name="Martin F."/>
            <person name="Cullen D."/>
            <person name="Grigoriev I.V."/>
            <person name="Hibbett D.S."/>
        </authorList>
    </citation>
    <scope>NUCLEOTIDE SEQUENCE [LARGE SCALE GENOMIC DNA]</scope>
    <source>
        <strain evidence="18 19">MD-104</strain>
    </source>
</reference>
<feature type="binding site" evidence="15">
    <location>
        <position position="551"/>
    </location>
    <ligand>
        <name>Ca(2+)</name>
        <dbReference type="ChEBI" id="CHEBI:29108"/>
    </ligand>
</feature>
<dbReference type="InterPro" id="IPR015366">
    <property type="entry name" value="S53_propep"/>
</dbReference>
<dbReference type="InterPro" id="IPR050819">
    <property type="entry name" value="Tripeptidyl-peptidase_I"/>
</dbReference>
<dbReference type="OrthoDB" id="409122at2759"/>
<dbReference type="Pfam" id="PF00082">
    <property type="entry name" value="Peptidase_S8"/>
    <property type="match status" value="1"/>
</dbReference>
<dbReference type="SUPFAM" id="SSF54897">
    <property type="entry name" value="Protease propeptides/inhibitors"/>
    <property type="match status" value="1"/>
</dbReference>
<evidence type="ECO:0000256" key="11">
    <source>
        <dbReference type="ARBA" id="ARBA00022837"/>
    </source>
</evidence>
<organism evidence="18 19">
    <name type="scientific">Wolfiporia cocos (strain MD-104)</name>
    <name type="common">Brown rot fungus</name>
    <dbReference type="NCBI Taxonomy" id="742152"/>
    <lineage>
        <taxon>Eukaryota</taxon>
        <taxon>Fungi</taxon>
        <taxon>Dikarya</taxon>
        <taxon>Basidiomycota</taxon>
        <taxon>Agaricomycotina</taxon>
        <taxon>Agaricomycetes</taxon>
        <taxon>Polyporales</taxon>
        <taxon>Phaeolaceae</taxon>
        <taxon>Wolfiporia</taxon>
    </lineage>
</organism>
<evidence type="ECO:0000256" key="8">
    <source>
        <dbReference type="ARBA" id="ARBA00022729"/>
    </source>
</evidence>
<dbReference type="SUPFAM" id="SSF52743">
    <property type="entry name" value="Subtilisin-like"/>
    <property type="match status" value="1"/>
</dbReference>
<dbReference type="GO" id="GO:0046872">
    <property type="term" value="F:metal ion binding"/>
    <property type="evidence" value="ECO:0007669"/>
    <property type="project" value="UniProtKB-UniRule"/>
</dbReference>
<evidence type="ECO:0000259" key="17">
    <source>
        <dbReference type="PROSITE" id="PS51695"/>
    </source>
</evidence>
<keyword evidence="7 15" id="KW-0479">Metal-binding</keyword>
<evidence type="ECO:0000256" key="14">
    <source>
        <dbReference type="ARBA" id="ARBA00023180"/>
    </source>
</evidence>
<evidence type="ECO:0000256" key="2">
    <source>
        <dbReference type="ARBA" id="ARBA00002451"/>
    </source>
</evidence>
<dbReference type="Gene3D" id="3.40.50.200">
    <property type="entry name" value="Peptidase S8/S53 domain"/>
    <property type="match status" value="1"/>
</dbReference>
<evidence type="ECO:0000313" key="18">
    <source>
        <dbReference type="EMBL" id="PCH35756.1"/>
    </source>
</evidence>
<keyword evidence="9 15" id="KW-0378">Hydrolase</keyword>
<dbReference type="SMART" id="SM00944">
    <property type="entry name" value="Pro-kuma_activ"/>
    <property type="match status" value="1"/>
</dbReference>
<evidence type="ECO:0000256" key="5">
    <source>
        <dbReference type="ARBA" id="ARBA00022525"/>
    </source>
</evidence>
<comment type="subcellular location">
    <subcellularLocation>
        <location evidence="3">Secreted</location>
        <location evidence="3">Extracellular space</location>
    </subcellularLocation>
</comment>
<evidence type="ECO:0000256" key="13">
    <source>
        <dbReference type="ARBA" id="ARBA00023145"/>
    </source>
</evidence>
<sequence>MASASLMLALLSLGALGKHLQRDLQIHEFRESIPTGYTLTGPASSDAMIDLRIALVQNDTAGLIDALYDVSTPSSSDYGKHLSKEEVEASVTPKAESVSAVHSWLNENGVNATTISPAGDWLSVQLPVGKANEMLGAEYSMFTHAGSGTQAVRTLSYSIPVDLQDHIDLVHPTVTFPNPHGHTLGIGASLRAKQTMAKMKRNVAASSPCANISSITPSCLQYLYNIPATPATNDSNHLAVTGYVDQWANLDDLQTFLKTYRPDMNSSTAFSLQTVDGGTNNQTAADAGIEANLDIQYTLGIATDVPITFISVGGNDFHEALLDTAYFLLNETSVPQVVTTSYGDAEYLVSQKLAYNLCNAYAQLGARGVSVIFASGDGGVSGLHYPYDGCTTFIPTFPSGCPYVTSVGGTVDIPQTAVSFSSGGFSNYWSRPSYQGSAVESYLSVLGSNDTGLYNASGRGFPDVAAYAVDFAVVADGKTLPINGTSCAAPTFASMISLLNDQLIGAGKPVLGFLNPFLYSTGLSALNDITIGDNLACSNYTTGFYAGPGWDPVTGLGTPDFARLRSAVGL</sequence>
<dbReference type="CDD" id="cd11377">
    <property type="entry name" value="Pro-peptidase_S53"/>
    <property type="match status" value="1"/>
</dbReference>
<evidence type="ECO:0000256" key="1">
    <source>
        <dbReference type="ARBA" id="ARBA00001910"/>
    </source>
</evidence>
<evidence type="ECO:0000256" key="6">
    <source>
        <dbReference type="ARBA" id="ARBA00022670"/>
    </source>
</evidence>
<dbReference type="InterPro" id="IPR030400">
    <property type="entry name" value="Sedolisin_dom"/>
</dbReference>
<dbReference type="InterPro" id="IPR036852">
    <property type="entry name" value="Peptidase_S8/S53_dom_sf"/>
</dbReference>
<dbReference type="PANTHER" id="PTHR14218:SF15">
    <property type="entry name" value="TRIPEPTIDYL-PEPTIDASE 1"/>
    <property type="match status" value="1"/>
</dbReference>
<feature type="active site" description="Charge relay system" evidence="15">
    <location>
        <position position="486"/>
    </location>
</feature>
<evidence type="ECO:0000256" key="16">
    <source>
        <dbReference type="SAM" id="SignalP"/>
    </source>
</evidence>
<keyword evidence="13" id="KW-0865">Zymogen</keyword>
<evidence type="ECO:0000256" key="10">
    <source>
        <dbReference type="ARBA" id="ARBA00022825"/>
    </source>
</evidence>
<keyword evidence="11 15" id="KW-0106">Calcium</keyword>
<feature type="binding site" evidence="15">
    <location>
        <position position="529"/>
    </location>
    <ligand>
        <name>Ca(2+)</name>
        <dbReference type="ChEBI" id="CHEBI:29108"/>
    </ligand>
</feature>
<accession>A0A2H3J0P5</accession>
<name>A0A2H3J0P5_WOLCO</name>
<dbReference type="EC" id="3.4.14.10" evidence="4"/>
<dbReference type="AlphaFoldDB" id="A0A2H3J0P5"/>
<protein>
    <recommendedName>
        <fullName evidence="4">tripeptidyl-peptidase II</fullName>
        <ecNumber evidence="4">3.4.14.10</ecNumber>
    </recommendedName>
</protein>
<evidence type="ECO:0000256" key="15">
    <source>
        <dbReference type="PROSITE-ProRule" id="PRU01032"/>
    </source>
</evidence>
<feature type="active site" description="Charge relay system" evidence="15">
    <location>
        <position position="294"/>
    </location>
</feature>
<feature type="signal peptide" evidence="16">
    <location>
        <begin position="1"/>
        <end position="17"/>
    </location>
</feature>
<keyword evidence="10 15" id="KW-0720">Serine protease</keyword>
<dbReference type="CDD" id="cd04056">
    <property type="entry name" value="Peptidases_S53"/>
    <property type="match status" value="1"/>
</dbReference>
<dbReference type="GO" id="GO:0004252">
    <property type="term" value="F:serine-type endopeptidase activity"/>
    <property type="evidence" value="ECO:0007669"/>
    <property type="project" value="UniProtKB-UniRule"/>
</dbReference>
<keyword evidence="5" id="KW-0964">Secreted</keyword>
<evidence type="ECO:0000256" key="9">
    <source>
        <dbReference type="ARBA" id="ARBA00022801"/>
    </source>
</evidence>
<dbReference type="FunFam" id="3.40.50.200:FF:000015">
    <property type="entry name" value="Tripeptidyl peptidase A"/>
    <property type="match status" value="1"/>
</dbReference>
<feature type="domain" description="Peptidase S53" evidence="17">
    <location>
        <begin position="214"/>
        <end position="570"/>
    </location>
</feature>
<evidence type="ECO:0000313" key="19">
    <source>
        <dbReference type="Proteomes" id="UP000218811"/>
    </source>
</evidence>
<dbReference type="OMA" id="INPATTW"/>
<dbReference type="Pfam" id="PF09286">
    <property type="entry name" value="Pro-kuma_activ"/>
    <property type="match status" value="1"/>
</dbReference>
<feature type="binding site" evidence="15">
    <location>
        <position position="528"/>
    </location>
    <ligand>
        <name>Ca(2+)</name>
        <dbReference type="ChEBI" id="CHEBI:29108"/>
    </ligand>
</feature>
<evidence type="ECO:0000256" key="7">
    <source>
        <dbReference type="ARBA" id="ARBA00022723"/>
    </source>
</evidence>
<feature type="active site" description="Charge relay system" evidence="15">
    <location>
        <position position="290"/>
    </location>
</feature>
<dbReference type="Proteomes" id="UP000218811">
    <property type="component" value="Unassembled WGS sequence"/>
</dbReference>